<dbReference type="RefSeq" id="WP_036711941.1">
    <property type="nucleotide sequence ID" value="NZ_JRKQ01000117.1"/>
</dbReference>
<dbReference type="Pfam" id="PF10029">
    <property type="entry name" value="DUF2271"/>
    <property type="match status" value="1"/>
</dbReference>
<dbReference type="AlphaFoldDB" id="A0A099GAR4"/>
<dbReference type="EMBL" id="JRKQ01000117">
    <property type="protein sequence ID" value="KGJ19786.1"/>
    <property type="molecule type" value="Genomic_DNA"/>
</dbReference>
<evidence type="ECO:0000313" key="2">
    <source>
        <dbReference type="EMBL" id="KGJ19786.1"/>
    </source>
</evidence>
<feature type="chain" id="PRO_5001946658" evidence="1">
    <location>
        <begin position="23"/>
        <end position="157"/>
    </location>
</feature>
<sequence>MQHSTALALSLAALIPATLAPAAADAREVSLSTTLTNYGGEGAYLAIYVTDAAGAYQGTLWLAGGKSKWWPHLADWHRATGGAVPDGVTGASVGSGRTLDVTVDLADALFDAGYQIRIDSSVEDMGDAPADVVAELTSAGAGKPVPGNGYVQSLTYR</sequence>
<dbReference type="InterPro" id="IPR014469">
    <property type="entry name" value="DUF2271"/>
</dbReference>
<accession>A0A099GAR4</accession>
<evidence type="ECO:0000313" key="3">
    <source>
        <dbReference type="Proteomes" id="UP000029858"/>
    </source>
</evidence>
<protein>
    <submittedName>
        <fullName evidence="2">Tat pathway signal protein</fullName>
    </submittedName>
</protein>
<feature type="signal peptide" evidence="1">
    <location>
        <begin position="1"/>
        <end position="22"/>
    </location>
</feature>
<reference evidence="2 3" key="2">
    <citation type="submission" date="2014-10" db="EMBL/GenBank/DDBJ databases">
        <title>Paracoccus sanguinis sp. nov., isolated from clinical specimens of New York State patients.</title>
        <authorList>
            <person name="Mingle L.A."/>
            <person name="Cole J.A."/>
            <person name="Lapierre P."/>
            <person name="Musser K.A."/>
        </authorList>
    </citation>
    <scope>NUCLEOTIDE SEQUENCE [LARGE SCALE GENOMIC DNA]</scope>
    <source>
        <strain evidence="2 3">5503</strain>
    </source>
</reference>
<proteinExistence type="predicted"/>
<name>A0A099GAR4_9RHOB</name>
<keyword evidence="1" id="KW-0732">Signal</keyword>
<organism evidence="2 3">
    <name type="scientific">Paracoccus sanguinis</name>
    <dbReference type="NCBI Taxonomy" id="1545044"/>
    <lineage>
        <taxon>Bacteria</taxon>
        <taxon>Pseudomonadati</taxon>
        <taxon>Pseudomonadota</taxon>
        <taxon>Alphaproteobacteria</taxon>
        <taxon>Rhodobacterales</taxon>
        <taxon>Paracoccaceae</taxon>
        <taxon>Paracoccus</taxon>
    </lineage>
</organism>
<dbReference type="Proteomes" id="UP000029858">
    <property type="component" value="Unassembled WGS sequence"/>
</dbReference>
<evidence type="ECO:0000256" key="1">
    <source>
        <dbReference type="SAM" id="SignalP"/>
    </source>
</evidence>
<reference evidence="2 3" key="1">
    <citation type="submission" date="2014-09" db="EMBL/GenBank/DDBJ databases">
        <authorList>
            <person name="McGinnis J.M."/>
            <person name="Wolfgang W.J."/>
        </authorList>
    </citation>
    <scope>NUCLEOTIDE SEQUENCE [LARGE SCALE GENOMIC DNA]</scope>
    <source>
        <strain evidence="2 3">5503</strain>
    </source>
</reference>
<comment type="caution">
    <text evidence="2">The sequence shown here is derived from an EMBL/GenBank/DDBJ whole genome shotgun (WGS) entry which is preliminary data.</text>
</comment>
<gene>
    <name evidence="2" type="ORF">IX56_15430</name>
</gene>